<evidence type="ECO:0000256" key="9">
    <source>
        <dbReference type="ARBA" id="ARBA00049485"/>
    </source>
</evidence>
<evidence type="ECO:0000256" key="1">
    <source>
        <dbReference type="ARBA" id="ARBA00004722"/>
    </source>
</evidence>
<protein>
    <recommendedName>
        <fullName evidence="3">D-xylose reductase [NAD(P)H]</fullName>
        <ecNumber evidence="3">1.1.1.307</ecNumber>
    </recommendedName>
</protein>
<dbReference type="Proteomes" id="UP000248961">
    <property type="component" value="Unassembled WGS sequence"/>
</dbReference>
<dbReference type="STRING" id="1450537.A0A395I740"/>
<dbReference type="PRINTS" id="PR00069">
    <property type="entry name" value="ALDKETRDTASE"/>
</dbReference>
<evidence type="ECO:0000256" key="2">
    <source>
        <dbReference type="ARBA" id="ARBA00007905"/>
    </source>
</evidence>
<evidence type="ECO:0000256" key="4">
    <source>
        <dbReference type="ARBA" id="ARBA00022629"/>
    </source>
</evidence>
<dbReference type="SUPFAM" id="SSF51430">
    <property type="entry name" value="NAD(P)-linked oxidoreductase"/>
    <property type="match status" value="1"/>
</dbReference>
<evidence type="ECO:0000256" key="6">
    <source>
        <dbReference type="ARBA" id="ARBA00023027"/>
    </source>
</evidence>
<dbReference type="PANTHER" id="PTHR11732">
    <property type="entry name" value="ALDO/KETO REDUCTASE"/>
    <property type="match status" value="1"/>
</dbReference>
<evidence type="ECO:0000256" key="10">
    <source>
        <dbReference type="PIRSR" id="PIRSR000097-1"/>
    </source>
</evidence>
<name>A0A395I740_ASPHC</name>
<accession>A0A395I740</accession>
<gene>
    <name evidence="14" type="ORF">BO97DRAFT_383796</name>
</gene>
<dbReference type="AlphaFoldDB" id="A0A395I740"/>
<dbReference type="VEuPathDB" id="FungiDB:BO97DRAFT_383796"/>
<dbReference type="InterPro" id="IPR020471">
    <property type="entry name" value="AKR"/>
</dbReference>
<dbReference type="GO" id="GO:0016491">
    <property type="term" value="F:oxidoreductase activity"/>
    <property type="evidence" value="ECO:0007669"/>
    <property type="project" value="UniProtKB-KW"/>
</dbReference>
<sequence length="323" mass="36676">MSLGRTFKLNSGYEIPAVGLGTWLSKPHEVEDAVEAALRTGYRHIDGAVIYRNENEVGRGWKKSGVPREQIFITSKLWNTHHRPEHVEAQLDKTLEDLQTDYLDLYLIHWPVSFEYAGEDLKPVDPVTKRFKLADVPIADTWKAMEKLVKSGKVRSIGVSNFTQEHVEELLKTAEIPPAANQIEAHPYLLQPKLTQYLKDKNILPIAYSPLGNNLAGLPRVIDDPFVKELASSLNKDPAQLLISWGVQRGTAVLSKSVTPSRIESNFQDFILPDPIFETLNRLDRHVRYGLPFQWGLDIFGEEGTEEIERRAEEFAAKQREQA</sequence>
<dbReference type="InterPro" id="IPR036812">
    <property type="entry name" value="NAD(P)_OxRdtase_dom_sf"/>
</dbReference>
<keyword evidence="15" id="KW-1185">Reference proteome</keyword>
<dbReference type="InterPro" id="IPR023210">
    <property type="entry name" value="NADP_OxRdtase_dom"/>
</dbReference>
<dbReference type="PROSITE" id="PS00798">
    <property type="entry name" value="ALDOKETO_REDUCTASE_1"/>
    <property type="match status" value="1"/>
</dbReference>
<keyword evidence="4" id="KW-0119">Carbohydrate metabolism</keyword>
<keyword evidence="4" id="KW-0859">Xylose metabolism</keyword>
<dbReference type="OrthoDB" id="416253at2759"/>
<keyword evidence="5" id="KW-0560">Oxidoreductase</keyword>
<dbReference type="PIRSF" id="PIRSF000097">
    <property type="entry name" value="AKR"/>
    <property type="match status" value="1"/>
</dbReference>
<evidence type="ECO:0000256" key="5">
    <source>
        <dbReference type="ARBA" id="ARBA00023002"/>
    </source>
</evidence>
<evidence type="ECO:0000313" key="15">
    <source>
        <dbReference type="Proteomes" id="UP000248961"/>
    </source>
</evidence>
<dbReference type="RefSeq" id="XP_025555095.1">
    <property type="nucleotide sequence ID" value="XM_025693385.1"/>
</dbReference>
<proteinExistence type="inferred from homology"/>
<dbReference type="Gene3D" id="3.20.20.100">
    <property type="entry name" value="NADP-dependent oxidoreductase domain"/>
    <property type="match status" value="1"/>
</dbReference>
<dbReference type="InterPro" id="IPR018170">
    <property type="entry name" value="Aldo/ket_reductase_CS"/>
</dbReference>
<comment type="function">
    <text evidence="7">Catalyzes the initial reaction in the xylose utilization pathway by reducing D-xylose into xylitol. Xylose is a major component of hemicelluloses such as xylan. Most fungi utilize D-xylose via three enzymatic reactions, xylose reductase (XR), xylitol dehydrogenase (XDH), and xylulokinase, to form xylulose 5-phosphate, which enters pentose phosphate pathway.</text>
</comment>
<feature type="site" description="Lowers pKa of active site Tyr" evidence="12">
    <location>
        <position position="76"/>
    </location>
</feature>
<feature type="domain" description="NADP-dependent oxidoreductase" evidence="13">
    <location>
        <begin position="18"/>
        <end position="270"/>
    </location>
</feature>
<feature type="binding site" evidence="11">
    <location>
        <position position="109"/>
    </location>
    <ligand>
        <name>substrate</name>
    </ligand>
</feature>
<dbReference type="EC" id="1.1.1.307" evidence="3"/>
<evidence type="ECO:0000256" key="11">
    <source>
        <dbReference type="PIRSR" id="PIRSR000097-2"/>
    </source>
</evidence>
<comment type="similarity">
    <text evidence="2">Belongs to the aldo/keto reductase family.</text>
</comment>
<evidence type="ECO:0000256" key="3">
    <source>
        <dbReference type="ARBA" id="ARBA00012845"/>
    </source>
</evidence>
<feature type="active site" description="Proton donor" evidence="10">
    <location>
        <position position="51"/>
    </location>
</feature>
<dbReference type="FunFam" id="3.20.20.100:FF:000007">
    <property type="entry name" value="NAD(P)H-dependent D-xylose reductase xyl1"/>
    <property type="match status" value="1"/>
</dbReference>
<evidence type="ECO:0000256" key="8">
    <source>
        <dbReference type="ARBA" id="ARBA00047534"/>
    </source>
</evidence>
<dbReference type="Pfam" id="PF00248">
    <property type="entry name" value="Aldo_ket_red"/>
    <property type="match status" value="1"/>
</dbReference>
<dbReference type="EMBL" id="KZ824270">
    <property type="protein sequence ID" value="RAL15941.1"/>
    <property type="molecule type" value="Genomic_DNA"/>
</dbReference>
<evidence type="ECO:0000259" key="13">
    <source>
        <dbReference type="Pfam" id="PF00248"/>
    </source>
</evidence>
<evidence type="ECO:0000313" key="14">
    <source>
        <dbReference type="EMBL" id="RAL15941.1"/>
    </source>
</evidence>
<evidence type="ECO:0000256" key="12">
    <source>
        <dbReference type="PIRSR" id="PIRSR000097-3"/>
    </source>
</evidence>
<organism evidence="14 15">
    <name type="scientific">Aspergillus homomorphus (strain CBS 101889)</name>
    <dbReference type="NCBI Taxonomy" id="1450537"/>
    <lineage>
        <taxon>Eukaryota</taxon>
        <taxon>Fungi</taxon>
        <taxon>Dikarya</taxon>
        <taxon>Ascomycota</taxon>
        <taxon>Pezizomycotina</taxon>
        <taxon>Eurotiomycetes</taxon>
        <taxon>Eurotiomycetidae</taxon>
        <taxon>Eurotiales</taxon>
        <taxon>Aspergillaceae</taxon>
        <taxon>Aspergillus</taxon>
        <taxon>Aspergillus subgen. Circumdati</taxon>
    </lineage>
</organism>
<evidence type="ECO:0000256" key="7">
    <source>
        <dbReference type="ARBA" id="ARBA00025065"/>
    </source>
</evidence>
<comment type="catalytic activity">
    <reaction evidence="9">
        <text>xylitol + NAD(+) = D-xylose + NADH + H(+)</text>
        <dbReference type="Rhea" id="RHEA:27441"/>
        <dbReference type="ChEBI" id="CHEBI:15378"/>
        <dbReference type="ChEBI" id="CHEBI:17151"/>
        <dbReference type="ChEBI" id="CHEBI:53455"/>
        <dbReference type="ChEBI" id="CHEBI:57540"/>
        <dbReference type="ChEBI" id="CHEBI:57945"/>
        <dbReference type="EC" id="1.1.1.307"/>
    </reaction>
</comment>
<dbReference type="GeneID" id="37197674"/>
<dbReference type="GO" id="GO:0042732">
    <property type="term" value="P:D-xylose metabolic process"/>
    <property type="evidence" value="ECO:0007669"/>
    <property type="project" value="UniProtKB-KW"/>
</dbReference>
<comment type="pathway">
    <text evidence="1">Carbohydrate metabolism; D-xylose degradation.</text>
</comment>
<keyword evidence="6" id="KW-0520">NAD</keyword>
<comment type="catalytic activity">
    <reaction evidence="8">
        <text>xylitol + NADP(+) = D-xylose + NADPH + H(+)</text>
        <dbReference type="Rhea" id="RHEA:27445"/>
        <dbReference type="ChEBI" id="CHEBI:15378"/>
        <dbReference type="ChEBI" id="CHEBI:17151"/>
        <dbReference type="ChEBI" id="CHEBI:53455"/>
        <dbReference type="ChEBI" id="CHEBI:57783"/>
        <dbReference type="ChEBI" id="CHEBI:58349"/>
        <dbReference type="EC" id="1.1.1.307"/>
    </reaction>
</comment>
<dbReference type="PROSITE" id="PS00062">
    <property type="entry name" value="ALDOKETO_REDUCTASE_2"/>
    <property type="match status" value="1"/>
</dbReference>
<reference evidence="14 15" key="1">
    <citation type="submission" date="2018-02" db="EMBL/GenBank/DDBJ databases">
        <title>The genomes of Aspergillus section Nigri reveals drivers in fungal speciation.</title>
        <authorList>
            <consortium name="DOE Joint Genome Institute"/>
            <person name="Vesth T.C."/>
            <person name="Nybo J."/>
            <person name="Theobald S."/>
            <person name="Brandl J."/>
            <person name="Frisvad J.C."/>
            <person name="Nielsen K.F."/>
            <person name="Lyhne E.K."/>
            <person name="Kogle M.E."/>
            <person name="Kuo A."/>
            <person name="Riley R."/>
            <person name="Clum A."/>
            <person name="Nolan M."/>
            <person name="Lipzen A."/>
            <person name="Salamov A."/>
            <person name="Henrissat B."/>
            <person name="Wiebenga A."/>
            <person name="De vries R.P."/>
            <person name="Grigoriev I.V."/>
            <person name="Mortensen U.H."/>
            <person name="Andersen M.R."/>
            <person name="Baker S.E."/>
        </authorList>
    </citation>
    <scope>NUCLEOTIDE SEQUENCE [LARGE SCALE GENOMIC DNA]</scope>
    <source>
        <strain evidence="14 15">CBS 101889</strain>
    </source>
</reference>